<dbReference type="EMBL" id="BGZL01000006">
    <property type="protein sequence ID" value="GBQ01135.1"/>
    <property type="molecule type" value="Genomic_DNA"/>
</dbReference>
<gene>
    <name evidence="2" type="ORF">SSP531S_25670</name>
</gene>
<comment type="caution">
    <text evidence="2">The sequence shown here is derived from an EMBL/GenBank/DDBJ whole genome shotgun (WGS) entry which is preliminary data.</text>
</comment>
<reference evidence="2 3" key="1">
    <citation type="submission" date="2018-07" db="EMBL/GenBank/DDBJ databases">
        <title>Whole Genome Shotgun Sequence of Streptomyces spongiicola strain 531S.</title>
        <authorList>
            <person name="Dohra H."/>
            <person name="Kodani S."/>
        </authorList>
    </citation>
    <scope>NUCLEOTIDE SEQUENCE [LARGE SCALE GENOMIC DNA]</scope>
    <source>
        <strain evidence="2 3">531S</strain>
    </source>
</reference>
<organism evidence="2 3">
    <name type="scientific">Streptomyces spongiicola</name>
    <dbReference type="NCBI Taxonomy" id="1690221"/>
    <lineage>
        <taxon>Bacteria</taxon>
        <taxon>Bacillati</taxon>
        <taxon>Actinomycetota</taxon>
        <taxon>Actinomycetes</taxon>
        <taxon>Kitasatosporales</taxon>
        <taxon>Streptomycetaceae</taxon>
        <taxon>Streptomyces</taxon>
    </lineage>
</organism>
<evidence type="ECO:0000313" key="3">
    <source>
        <dbReference type="Proteomes" id="UP000265354"/>
    </source>
</evidence>
<evidence type="ECO:0000313" key="2">
    <source>
        <dbReference type="EMBL" id="GBQ01135.1"/>
    </source>
</evidence>
<name>A0A388T1P2_9ACTN</name>
<dbReference type="AlphaFoldDB" id="A0A388T1P2"/>
<feature type="region of interest" description="Disordered" evidence="1">
    <location>
        <begin position="1"/>
        <end position="38"/>
    </location>
</feature>
<proteinExistence type="predicted"/>
<evidence type="ECO:0000256" key="1">
    <source>
        <dbReference type="SAM" id="MobiDB-lite"/>
    </source>
</evidence>
<accession>A0A388T1P2</accession>
<dbReference type="Proteomes" id="UP000265354">
    <property type="component" value="Unassembled WGS sequence"/>
</dbReference>
<sequence>MSAEAEGAVDDHGPRAPGDAGPIRTLQGGRQQVQAPLEHHRDVSLAQCALSGPALAVAGPYVCRTRAENAEMCWMCP</sequence>
<protein>
    <submittedName>
        <fullName evidence="2">Uncharacterized protein</fullName>
    </submittedName>
</protein>